<protein>
    <recommendedName>
        <fullName evidence="3">Phage tail tube protein</fullName>
    </recommendedName>
</protein>
<accession>A0A5A9X6P2</accession>
<dbReference type="OrthoDB" id="3035442at2"/>
<organism evidence="1 2">
    <name type="scientific">Oryzomonas rubra</name>
    <dbReference type="NCBI Taxonomy" id="2509454"/>
    <lineage>
        <taxon>Bacteria</taxon>
        <taxon>Pseudomonadati</taxon>
        <taxon>Thermodesulfobacteriota</taxon>
        <taxon>Desulfuromonadia</taxon>
        <taxon>Geobacterales</taxon>
        <taxon>Geobacteraceae</taxon>
        <taxon>Oryzomonas</taxon>
    </lineage>
</organism>
<dbReference type="InterPro" id="IPR058640">
    <property type="entry name" value="Phi812_tail_tube"/>
</dbReference>
<keyword evidence="2" id="KW-1185">Reference proteome</keyword>
<evidence type="ECO:0000313" key="1">
    <source>
        <dbReference type="EMBL" id="KAA0888767.1"/>
    </source>
</evidence>
<evidence type="ECO:0000313" key="2">
    <source>
        <dbReference type="Proteomes" id="UP000324298"/>
    </source>
</evidence>
<reference evidence="1 2" key="1">
    <citation type="submission" date="2019-04" db="EMBL/GenBank/DDBJ databases">
        <title>Geobacter ruber sp. nov., ferric-reducing bacteria isolated from paddy soil.</title>
        <authorList>
            <person name="Xu Z."/>
            <person name="Masuda Y."/>
            <person name="Itoh H."/>
            <person name="Senoo K."/>
        </authorList>
    </citation>
    <scope>NUCLEOTIDE SEQUENCE [LARGE SCALE GENOMIC DNA]</scope>
    <source>
        <strain evidence="1 2">Red88</strain>
    </source>
</reference>
<dbReference type="Proteomes" id="UP000324298">
    <property type="component" value="Unassembled WGS sequence"/>
</dbReference>
<dbReference type="EMBL" id="SRSD01000010">
    <property type="protein sequence ID" value="KAA0888767.1"/>
    <property type="molecule type" value="Genomic_DNA"/>
</dbReference>
<dbReference type="Pfam" id="PF26461">
    <property type="entry name" value="Phi812_tail_tube"/>
    <property type="match status" value="1"/>
</dbReference>
<proteinExistence type="predicted"/>
<comment type="caution">
    <text evidence="1">The sequence shown here is derived from an EMBL/GenBank/DDBJ whole genome shotgun (WGS) entry which is preliminary data.</text>
</comment>
<gene>
    <name evidence="1" type="ORF">ET418_15415</name>
</gene>
<dbReference type="RefSeq" id="WP_149309093.1">
    <property type="nucleotide sequence ID" value="NZ_SRSD01000010.1"/>
</dbReference>
<sequence length="135" mass="14732">MALDTATGNRVLLKIKGIVIGMCQNVSFDDDFGLQEVDGIGDLEVAGFEAGKLTHRISGEKYFVKSQTLVKLGFIPNSTGWLTAPELAVEVVDSVSGETVESYSGCKFNTHSRKYNKHSITGESFQIFARHKETA</sequence>
<dbReference type="AlphaFoldDB" id="A0A5A9X6P2"/>
<evidence type="ECO:0008006" key="3">
    <source>
        <dbReference type="Google" id="ProtNLM"/>
    </source>
</evidence>
<name>A0A5A9X6P2_9BACT</name>